<dbReference type="Proteomes" id="UP001174677">
    <property type="component" value="Chromosome 4"/>
</dbReference>
<proteinExistence type="predicted"/>
<name>A0ABQ9MX96_HEVBR</name>
<dbReference type="InterPro" id="IPR005162">
    <property type="entry name" value="Retrotrans_gag_dom"/>
</dbReference>
<dbReference type="Pfam" id="PF03732">
    <property type="entry name" value="Retrotrans_gag"/>
    <property type="match status" value="1"/>
</dbReference>
<dbReference type="PANTHER" id="PTHR33223:SF11">
    <property type="entry name" value="ELEMENT PROTEIN, PUTATIVE-RELATED"/>
    <property type="match status" value="1"/>
</dbReference>
<accession>A0ABQ9MX96</accession>
<evidence type="ECO:0000256" key="1">
    <source>
        <dbReference type="SAM" id="Coils"/>
    </source>
</evidence>
<protein>
    <recommendedName>
        <fullName evidence="2">Retrotransposon gag domain-containing protein</fullName>
    </recommendedName>
</protein>
<comment type="caution">
    <text evidence="3">The sequence shown here is derived from an EMBL/GenBank/DDBJ whole genome shotgun (WGS) entry which is preliminary data.</text>
</comment>
<keyword evidence="1" id="KW-0175">Coiled coil</keyword>
<dbReference type="PANTHER" id="PTHR33223">
    <property type="entry name" value="CCHC-TYPE DOMAIN-CONTAINING PROTEIN"/>
    <property type="match status" value="1"/>
</dbReference>
<sequence>MNANNFELKPAWLQRIQQTQFGGSPTEDPYYHLQCFLALCDTFKMNGVSDQAIRLRVFPFSLRDRARKWLLSQPARTFTTWEDFSQAFLARYFPPVKTVRLRVELKTFRQKEGESLYDKTMDQALELLERVAYHNYEWSNERENTRTTAGILKVDALSMINAQFDQLTRRLNRMQANAIGMNNQHYDSYGEGYMTSECNNFNELSIKQMNYVNYRENFNQRQLNNSYSNTYNPG</sequence>
<dbReference type="EMBL" id="JARPOI010000004">
    <property type="protein sequence ID" value="KAJ9183474.1"/>
    <property type="molecule type" value="Genomic_DNA"/>
</dbReference>
<reference evidence="3" key="1">
    <citation type="journal article" date="2023" name="Plant Biotechnol. J.">
        <title>Chromosome-level wild Hevea brasiliensis genome provides new tools for genomic-assisted breeding and valuable loci to elevate rubber yield.</title>
        <authorList>
            <person name="Cheng H."/>
            <person name="Song X."/>
            <person name="Hu Y."/>
            <person name="Wu T."/>
            <person name="Yang Q."/>
            <person name="An Z."/>
            <person name="Feng S."/>
            <person name="Deng Z."/>
            <person name="Wu W."/>
            <person name="Zeng X."/>
            <person name="Tu M."/>
            <person name="Wang X."/>
            <person name="Huang H."/>
        </authorList>
    </citation>
    <scope>NUCLEOTIDE SEQUENCE</scope>
    <source>
        <strain evidence="3">MT/VB/25A 57/8</strain>
    </source>
</reference>
<feature type="domain" description="Retrotransposon gag" evidence="2">
    <location>
        <begin position="57"/>
        <end position="127"/>
    </location>
</feature>
<organism evidence="3 4">
    <name type="scientific">Hevea brasiliensis</name>
    <name type="common">Para rubber tree</name>
    <name type="synonym">Siphonia brasiliensis</name>
    <dbReference type="NCBI Taxonomy" id="3981"/>
    <lineage>
        <taxon>Eukaryota</taxon>
        <taxon>Viridiplantae</taxon>
        <taxon>Streptophyta</taxon>
        <taxon>Embryophyta</taxon>
        <taxon>Tracheophyta</taxon>
        <taxon>Spermatophyta</taxon>
        <taxon>Magnoliopsida</taxon>
        <taxon>eudicotyledons</taxon>
        <taxon>Gunneridae</taxon>
        <taxon>Pentapetalae</taxon>
        <taxon>rosids</taxon>
        <taxon>fabids</taxon>
        <taxon>Malpighiales</taxon>
        <taxon>Euphorbiaceae</taxon>
        <taxon>Crotonoideae</taxon>
        <taxon>Micrandreae</taxon>
        <taxon>Hevea</taxon>
    </lineage>
</organism>
<evidence type="ECO:0000313" key="3">
    <source>
        <dbReference type="EMBL" id="KAJ9183474.1"/>
    </source>
</evidence>
<keyword evidence="4" id="KW-1185">Reference proteome</keyword>
<evidence type="ECO:0000259" key="2">
    <source>
        <dbReference type="Pfam" id="PF03732"/>
    </source>
</evidence>
<gene>
    <name evidence="3" type="ORF">P3X46_007320</name>
</gene>
<feature type="coiled-coil region" evidence="1">
    <location>
        <begin position="157"/>
        <end position="184"/>
    </location>
</feature>
<evidence type="ECO:0000313" key="4">
    <source>
        <dbReference type="Proteomes" id="UP001174677"/>
    </source>
</evidence>